<proteinExistence type="predicted"/>
<name>A0A699R4K6_TANCI</name>
<dbReference type="EMBL" id="BKCJ011078472">
    <property type="protein sequence ID" value="GFC81140.1"/>
    <property type="molecule type" value="Genomic_DNA"/>
</dbReference>
<evidence type="ECO:0000313" key="2">
    <source>
        <dbReference type="EMBL" id="GFC81140.1"/>
    </source>
</evidence>
<comment type="caution">
    <text evidence="2">The sequence shown here is derived from an EMBL/GenBank/DDBJ whole genome shotgun (WGS) entry which is preliminary data.</text>
</comment>
<reference evidence="2" key="1">
    <citation type="journal article" date="2019" name="Sci. Rep.">
        <title>Draft genome of Tanacetum cinerariifolium, the natural source of mosquito coil.</title>
        <authorList>
            <person name="Yamashiro T."/>
            <person name="Shiraishi A."/>
            <person name="Satake H."/>
            <person name="Nakayama K."/>
        </authorList>
    </citation>
    <scope>NUCLEOTIDE SEQUENCE</scope>
</reference>
<organism evidence="2">
    <name type="scientific">Tanacetum cinerariifolium</name>
    <name type="common">Dalmatian daisy</name>
    <name type="synonym">Chrysanthemum cinerariifolium</name>
    <dbReference type="NCBI Taxonomy" id="118510"/>
    <lineage>
        <taxon>Eukaryota</taxon>
        <taxon>Viridiplantae</taxon>
        <taxon>Streptophyta</taxon>
        <taxon>Embryophyta</taxon>
        <taxon>Tracheophyta</taxon>
        <taxon>Spermatophyta</taxon>
        <taxon>Magnoliopsida</taxon>
        <taxon>eudicotyledons</taxon>
        <taxon>Gunneridae</taxon>
        <taxon>Pentapetalae</taxon>
        <taxon>asterids</taxon>
        <taxon>campanulids</taxon>
        <taxon>Asterales</taxon>
        <taxon>Asteraceae</taxon>
        <taxon>Asteroideae</taxon>
        <taxon>Anthemideae</taxon>
        <taxon>Anthemidinae</taxon>
        <taxon>Tanacetum</taxon>
    </lineage>
</organism>
<accession>A0A699R4K6</accession>
<dbReference type="AlphaFoldDB" id="A0A699R4K6"/>
<feature type="region of interest" description="Disordered" evidence="1">
    <location>
        <begin position="88"/>
        <end position="117"/>
    </location>
</feature>
<evidence type="ECO:0000256" key="1">
    <source>
        <dbReference type="SAM" id="MobiDB-lite"/>
    </source>
</evidence>
<sequence length="134" mass="14817">MAFTSTSSSSSNNEVAPYTKACSKAYATSQSHYDKLTVDFRRSQFDVLSYKSGTFMPSKHDLVFHDAPITSKTVLDMVNVELSATKPSKDLSQTLRPDAPIIEDCNSDSEDESKIVSVPTQKELSFVQTSKHVK</sequence>
<gene>
    <name evidence="2" type="ORF">Tci_853110</name>
</gene>
<feature type="non-terminal residue" evidence="2">
    <location>
        <position position="134"/>
    </location>
</feature>
<protein>
    <submittedName>
        <fullName evidence="2">Uncharacterized protein</fullName>
    </submittedName>
</protein>